<reference evidence="2" key="1">
    <citation type="submission" date="2018-05" db="EMBL/GenBank/DDBJ databases">
        <authorList>
            <person name="Lanie J.A."/>
            <person name="Ng W.-L."/>
            <person name="Kazmierczak K.M."/>
            <person name="Andrzejewski T.M."/>
            <person name="Davidsen T.M."/>
            <person name="Wayne K.J."/>
            <person name="Tettelin H."/>
            <person name="Glass J.I."/>
            <person name="Rusch D."/>
            <person name="Podicherti R."/>
            <person name="Tsui H.-C.T."/>
            <person name="Winkler M.E."/>
        </authorList>
    </citation>
    <scope>NUCLEOTIDE SEQUENCE</scope>
</reference>
<evidence type="ECO:0000256" key="1">
    <source>
        <dbReference type="SAM" id="MobiDB-lite"/>
    </source>
</evidence>
<dbReference type="EMBL" id="UINC01187360">
    <property type="protein sequence ID" value="SVE00044.1"/>
    <property type="molecule type" value="Genomic_DNA"/>
</dbReference>
<organism evidence="2">
    <name type="scientific">marine metagenome</name>
    <dbReference type="NCBI Taxonomy" id="408172"/>
    <lineage>
        <taxon>unclassified sequences</taxon>
        <taxon>metagenomes</taxon>
        <taxon>ecological metagenomes</taxon>
    </lineage>
</organism>
<name>A0A382ZX11_9ZZZZ</name>
<protein>
    <submittedName>
        <fullName evidence="2">Uncharacterized protein</fullName>
    </submittedName>
</protein>
<feature type="region of interest" description="Disordered" evidence="1">
    <location>
        <begin position="1"/>
        <end position="42"/>
    </location>
</feature>
<feature type="non-terminal residue" evidence="2">
    <location>
        <position position="137"/>
    </location>
</feature>
<gene>
    <name evidence="2" type="ORF">METZ01_LOCUS452898</name>
</gene>
<sequence>MNATGQEPVGGGDVSLLAGPRNAKGYPTTPSTAPGMTTSMSSGQGNSFSKIECALVNSPACDYACNASCDSIIDLQQGLDVTDVCNTSRSNNRHINGVSEISRGTHVDTTHHAIFADISVNDGFNTISLKQHGQAFD</sequence>
<evidence type="ECO:0000313" key="2">
    <source>
        <dbReference type="EMBL" id="SVE00044.1"/>
    </source>
</evidence>
<feature type="compositionally biased region" description="Polar residues" evidence="1">
    <location>
        <begin position="28"/>
        <end position="42"/>
    </location>
</feature>
<dbReference type="AlphaFoldDB" id="A0A382ZX11"/>
<proteinExistence type="predicted"/>
<accession>A0A382ZX11</accession>